<dbReference type="EMBL" id="SGXG01000001">
    <property type="protein sequence ID" value="RZS95992.1"/>
    <property type="molecule type" value="Genomic_DNA"/>
</dbReference>
<dbReference type="AlphaFoldDB" id="A0A4Q7PB40"/>
<dbReference type="Pfam" id="PF13470">
    <property type="entry name" value="PIN_3"/>
    <property type="match status" value="1"/>
</dbReference>
<dbReference type="InterPro" id="IPR002850">
    <property type="entry name" value="PIN_toxin-like"/>
</dbReference>
<sequence>MRPGIKIVLDTNVLISALLSSGYPSDILFLILERKVLLCLSSEVLDEYKDVVNRNKFAKIKNFQLNATLVLNRLESCANYFSPKRKVEILRDLSDNKFLELALSSGADFLVTGNSNDFTIKEFGVTKVLNPKEFVDYISYPI</sequence>
<evidence type="ECO:0000313" key="2">
    <source>
        <dbReference type="EMBL" id="RZS95992.1"/>
    </source>
</evidence>
<accession>A0A4Q7PB40</accession>
<dbReference type="SMART" id="SM00670">
    <property type="entry name" value="PINc"/>
    <property type="match status" value="1"/>
</dbReference>
<dbReference type="SUPFAM" id="SSF88723">
    <property type="entry name" value="PIN domain-like"/>
    <property type="match status" value="1"/>
</dbReference>
<dbReference type="PANTHER" id="PTHR34610">
    <property type="entry name" value="SSL7007 PROTEIN"/>
    <property type="match status" value="1"/>
</dbReference>
<dbReference type="NCBIfam" id="TIGR00305">
    <property type="entry name" value="putative toxin-antitoxin system toxin component, PIN family"/>
    <property type="match status" value="1"/>
</dbReference>
<organism evidence="2 3">
    <name type="scientific">Cecembia calidifontis</name>
    <dbReference type="NCBI Taxonomy" id="1187080"/>
    <lineage>
        <taxon>Bacteria</taxon>
        <taxon>Pseudomonadati</taxon>
        <taxon>Bacteroidota</taxon>
        <taxon>Cytophagia</taxon>
        <taxon>Cytophagales</taxon>
        <taxon>Cyclobacteriaceae</taxon>
        <taxon>Cecembia</taxon>
    </lineage>
</organism>
<comment type="caution">
    <text evidence="2">The sequence shown here is derived from an EMBL/GenBank/DDBJ whole genome shotgun (WGS) entry which is preliminary data.</text>
</comment>
<name>A0A4Q7PB40_9BACT</name>
<feature type="domain" description="PIN" evidence="1">
    <location>
        <begin position="5"/>
        <end position="119"/>
    </location>
</feature>
<reference evidence="2 3" key="1">
    <citation type="submission" date="2019-02" db="EMBL/GenBank/DDBJ databases">
        <title>Genomic Encyclopedia of Archaeal and Bacterial Type Strains, Phase II (KMG-II): from individual species to whole genera.</title>
        <authorList>
            <person name="Goeker M."/>
        </authorList>
    </citation>
    <scope>NUCLEOTIDE SEQUENCE [LARGE SCALE GENOMIC DNA]</scope>
    <source>
        <strain evidence="2 3">DSM 21411</strain>
    </source>
</reference>
<evidence type="ECO:0000259" key="1">
    <source>
        <dbReference type="SMART" id="SM00670"/>
    </source>
</evidence>
<keyword evidence="3" id="KW-1185">Reference proteome</keyword>
<proteinExistence type="predicted"/>
<dbReference type="Proteomes" id="UP000292209">
    <property type="component" value="Unassembled WGS sequence"/>
</dbReference>
<gene>
    <name evidence="2" type="ORF">BC751_1546</name>
</gene>
<dbReference type="PANTHER" id="PTHR34610:SF3">
    <property type="entry name" value="SSL7007 PROTEIN"/>
    <property type="match status" value="1"/>
</dbReference>
<evidence type="ECO:0000313" key="3">
    <source>
        <dbReference type="Proteomes" id="UP000292209"/>
    </source>
</evidence>
<dbReference type="InterPro" id="IPR002716">
    <property type="entry name" value="PIN_dom"/>
</dbReference>
<dbReference type="InterPro" id="IPR029060">
    <property type="entry name" value="PIN-like_dom_sf"/>
</dbReference>
<protein>
    <submittedName>
        <fullName evidence="2">Putative PIN family toxin of toxin-antitoxin system</fullName>
    </submittedName>
</protein>